<organism evidence="7 8">
    <name type="scientific">Keguizhuia sedimenti</name>
    <dbReference type="NCBI Taxonomy" id="3064264"/>
    <lineage>
        <taxon>Bacteria</taxon>
        <taxon>Pseudomonadati</taxon>
        <taxon>Pseudomonadota</taxon>
        <taxon>Betaproteobacteria</taxon>
        <taxon>Burkholderiales</taxon>
        <taxon>Oxalobacteraceae</taxon>
        <taxon>Keguizhuia</taxon>
    </lineage>
</organism>
<dbReference type="PANTHER" id="PTHR30329:SF21">
    <property type="entry name" value="LIPOPROTEIN YIAD-RELATED"/>
    <property type="match status" value="1"/>
</dbReference>
<evidence type="ECO:0000256" key="2">
    <source>
        <dbReference type="ARBA" id="ARBA00023136"/>
    </source>
</evidence>
<dbReference type="InterPro" id="IPR036737">
    <property type="entry name" value="OmpA-like_sf"/>
</dbReference>
<keyword evidence="2 4" id="KW-0472">Membrane</keyword>
<dbReference type="InterPro" id="IPR050330">
    <property type="entry name" value="Bact_OuterMem_StrucFunc"/>
</dbReference>
<dbReference type="CDD" id="cd07185">
    <property type="entry name" value="OmpA_C-like"/>
    <property type="match status" value="1"/>
</dbReference>
<evidence type="ECO:0000256" key="3">
    <source>
        <dbReference type="ARBA" id="ARBA00023237"/>
    </source>
</evidence>
<keyword evidence="5" id="KW-0732">Signal</keyword>
<sequence length="221" mass="23408">MKLKTQLILAAFAVSIAAPLSVMAANQESKNQGYLVAAPDSAIVTSGYGLCWHSSAWESSQKYENCDPSNKPVAVAPAPIVVAALPAAKPVPQKISFSGDALFAFDKAELKPEGKVMLDDLANQLNGATYDNIIATGHTDRFGSNQYNQNLSERRAETVKNYLIGKNVQAARIDTAGKGETQPVTLADACQGAKSAKVLACLQPDRRVDVEMIGTKSVAAL</sequence>
<gene>
    <name evidence="7" type="ORF">Q8A64_03140</name>
</gene>
<evidence type="ECO:0000256" key="4">
    <source>
        <dbReference type="PROSITE-ProRule" id="PRU00473"/>
    </source>
</evidence>
<evidence type="ECO:0000256" key="5">
    <source>
        <dbReference type="SAM" id="SignalP"/>
    </source>
</evidence>
<protein>
    <submittedName>
        <fullName evidence="7">OmpA family protein</fullName>
    </submittedName>
</protein>
<feature type="signal peptide" evidence="5">
    <location>
        <begin position="1"/>
        <end position="24"/>
    </location>
</feature>
<dbReference type="SUPFAM" id="SSF103088">
    <property type="entry name" value="OmpA-like"/>
    <property type="match status" value="1"/>
</dbReference>
<dbReference type="PANTHER" id="PTHR30329">
    <property type="entry name" value="STATOR ELEMENT OF FLAGELLAR MOTOR COMPLEX"/>
    <property type="match status" value="1"/>
</dbReference>
<dbReference type="Proteomes" id="UP001225596">
    <property type="component" value="Unassembled WGS sequence"/>
</dbReference>
<accession>A0ABU1BMX5</accession>
<comment type="subcellular location">
    <subcellularLocation>
        <location evidence="1">Cell outer membrane</location>
    </subcellularLocation>
</comment>
<proteinExistence type="predicted"/>
<keyword evidence="8" id="KW-1185">Reference proteome</keyword>
<evidence type="ECO:0000259" key="6">
    <source>
        <dbReference type="PROSITE" id="PS51123"/>
    </source>
</evidence>
<dbReference type="InterPro" id="IPR006690">
    <property type="entry name" value="OMPA-like_CS"/>
</dbReference>
<feature type="domain" description="OmpA-like" evidence="6">
    <location>
        <begin position="90"/>
        <end position="216"/>
    </location>
</feature>
<comment type="caution">
    <text evidence="7">The sequence shown here is derived from an EMBL/GenBank/DDBJ whole genome shotgun (WGS) entry which is preliminary data.</text>
</comment>
<name>A0ABU1BMX5_9BURK</name>
<dbReference type="PROSITE" id="PS51123">
    <property type="entry name" value="OMPA_2"/>
    <property type="match status" value="1"/>
</dbReference>
<dbReference type="InterPro" id="IPR006664">
    <property type="entry name" value="OMP_bac"/>
</dbReference>
<evidence type="ECO:0000256" key="1">
    <source>
        <dbReference type="ARBA" id="ARBA00004442"/>
    </source>
</evidence>
<dbReference type="EMBL" id="JAUYVH010000001">
    <property type="protein sequence ID" value="MDQ9169401.1"/>
    <property type="molecule type" value="Genomic_DNA"/>
</dbReference>
<dbReference type="InterPro" id="IPR006665">
    <property type="entry name" value="OmpA-like"/>
</dbReference>
<keyword evidence="3" id="KW-0998">Cell outer membrane</keyword>
<feature type="chain" id="PRO_5045291274" evidence="5">
    <location>
        <begin position="25"/>
        <end position="221"/>
    </location>
</feature>
<evidence type="ECO:0000313" key="8">
    <source>
        <dbReference type="Proteomes" id="UP001225596"/>
    </source>
</evidence>
<dbReference type="Gene3D" id="3.30.1330.60">
    <property type="entry name" value="OmpA-like domain"/>
    <property type="match status" value="1"/>
</dbReference>
<reference evidence="7 8" key="1">
    <citation type="submission" date="2023-08" db="EMBL/GenBank/DDBJ databases">
        <title>Oxalobacteraceae gen .nov., isolated from river sludge outside the plant.</title>
        <authorList>
            <person name="Zhao S.Y."/>
        </authorList>
    </citation>
    <scope>NUCLEOTIDE SEQUENCE [LARGE SCALE GENOMIC DNA]</scope>
    <source>
        <strain evidence="7 8">R-40</strain>
    </source>
</reference>
<dbReference type="Pfam" id="PF00691">
    <property type="entry name" value="OmpA"/>
    <property type="match status" value="1"/>
</dbReference>
<dbReference type="PRINTS" id="PR01021">
    <property type="entry name" value="OMPADOMAIN"/>
</dbReference>
<dbReference type="RefSeq" id="WP_338435289.1">
    <property type="nucleotide sequence ID" value="NZ_JAUYVH010000001.1"/>
</dbReference>
<evidence type="ECO:0000313" key="7">
    <source>
        <dbReference type="EMBL" id="MDQ9169401.1"/>
    </source>
</evidence>
<dbReference type="PROSITE" id="PS01068">
    <property type="entry name" value="OMPA_1"/>
    <property type="match status" value="1"/>
</dbReference>